<feature type="domain" description="ISXO2-like transposase" evidence="1">
    <location>
        <begin position="118"/>
        <end position="221"/>
    </location>
</feature>
<dbReference type="SMART" id="SM01126">
    <property type="entry name" value="DDE_Tnp_IS1595"/>
    <property type="match status" value="1"/>
</dbReference>
<dbReference type="InterPro" id="IPR024445">
    <property type="entry name" value="Tnp_ISXO2-like"/>
</dbReference>
<dbReference type="PANTHER" id="PTHR47163">
    <property type="entry name" value="DDE_TNP_IS1595 DOMAIN-CONTAINING PROTEIN"/>
    <property type="match status" value="1"/>
</dbReference>
<evidence type="ECO:0000313" key="3">
    <source>
        <dbReference type="Proteomes" id="UP000789901"/>
    </source>
</evidence>
<reference evidence="2 3" key="1">
    <citation type="submission" date="2021-06" db="EMBL/GenBank/DDBJ databases">
        <authorList>
            <person name="Kallberg Y."/>
            <person name="Tangrot J."/>
            <person name="Rosling A."/>
        </authorList>
    </citation>
    <scope>NUCLEOTIDE SEQUENCE [LARGE SCALE GENOMIC DNA]</scope>
    <source>
        <strain evidence="2 3">120-4 pot B 10/14</strain>
    </source>
</reference>
<dbReference type="PANTHER" id="PTHR47163:SF2">
    <property type="entry name" value="SI:DKEY-17M8.2"/>
    <property type="match status" value="1"/>
</dbReference>
<evidence type="ECO:0000259" key="1">
    <source>
        <dbReference type="SMART" id="SM01126"/>
    </source>
</evidence>
<comment type="caution">
    <text evidence="2">The sequence shown here is derived from an EMBL/GenBank/DDBJ whole genome shotgun (WGS) entry which is preliminary data.</text>
</comment>
<dbReference type="EMBL" id="CAJVQB010008028">
    <property type="protein sequence ID" value="CAG8712934.1"/>
    <property type="molecule type" value="Genomic_DNA"/>
</dbReference>
<keyword evidence="3" id="KW-1185">Reference proteome</keyword>
<organism evidence="2 3">
    <name type="scientific">Gigaspora margarita</name>
    <dbReference type="NCBI Taxonomy" id="4874"/>
    <lineage>
        <taxon>Eukaryota</taxon>
        <taxon>Fungi</taxon>
        <taxon>Fungi incertae sedis</taxon>
        <taxon>Mucoromycota</taxon>
        <taxon>Glomeromycotina</taxon>
        <taxon>Glomeromycetes</taxon>
        <taxon>Diversisporales</taxon>
        <taxon>Gigasporaceae</taxon>
        <taxon>Gigaspora</taxon>
    </lineage>
</organism>
<evidence type="ECO:0000313" key="2">
    <source>
        <dbReference type="EMBL" id="CAG8712934.1"/>
    </source>
</evidence>
<dbReference type="Proteomes" id="UP000789901">
    <property type="component" value="Unassembled WGS sequence"/>
</dbReference>
<protein>
    <submittedName>
        <fullName evidence="2">33433_t:CDS:1</fullName>
    </submittedName>
</protein>
<name>A0ABN7V1R2_GIGMA</name>
<dbReference type="InterPro" id="IPR053164">
    <property type="entry name" value="IS1016-like_transposase"/>
</dbReference>
<accession>A0ABN7V1R2</accession>
<sequence length="226" mass="25813">MSQNEEIDSPSPVLVKTYGDIYFNTQDTESAIKFFEGLGILPKLLLSCGYGQTIRSGTWLENSCLSLAQIAKIMFCWSDKLPQKFAACESGVSVQSMVDWYNFCRDICCVTLMNQSDKIGGEGKVVEIDESKFGKRKYNRGKRVEGQWVFGGVKRDSDKMFMVTVPDRKQETLIKILEKYVKKGTTIYSDFWAAYQTEERRFVQDDDNAFNKLVEHIVSYGTSLKE</sequence>
<gene>
    <name evidence="2" type="ORF">GMARGA_LOCUS12883</name>
</gene>
<feature type="non-terminal residue" evidence="2">
    <location>
        <position position="226"/>
    </location>
</feature>
<proteinExistence type="predicted"/>
<dbReference type="Pfam" id="PF12762">
    <property type="entry name" value="DDE_Tnp_IS1595"/>
    <property type="match status" value="1"/>
</dbReference>